<evidence type="ECO:0000256" key="8">
    <source>
        <dbReference type="ARBA" id="ARBA00023070"/>
    </source>
</evidence>
<proteinExistence type="inferred from homology"/>
<keyword evidence="10" id="KW-0503">Monooxygenase</keyword>
<evidence type="ECO:0000256" key="9">
    <source>
        <dbReference type="ARBA" id="ARBA00047707"/>
    </source>
</evidence>
<dbReference type="Pfam" id="PF00743">
    <property type="entry name" value="FMO-like"/>
    <property type="match status" value="1"/>
</dbReference>
<dbReference type="PRINTS" id="PR00469">
    <property type="entry name" value="PNDRDTASEII"/>
</dbReference>
<keyword evidence="12" id="KW-1185">Reference proteome</keyword>
<evidence type="ECO:0000256" key="1">
    <source>
        <dbReference type="ARBA" id="ARBA00001974"/>
    </source>
</evidence>
<keyword evidence="6" id="KW-0521">NADP</keyword>
<evidence type="ECO:0000256" key="3">
    <source>
        <dbReference type="ARBA" id="ARBA00009183"/>
    </source>
</evidence>
<comment type="caution">
    <text evidence="11">The sequence shown here is derived from an EMBL/GenBank/DDBJ whole genome shotgun (WGS) entry which is preliminary data.</text>
</comment>
<dbReference type="GO" id="GO:0103075">
    <property type="term" value="F:indole-3-pyruvate monooxygenase activity"/>
    <property type="evidence" value="ECO:0007669"/>
    <property type="project" value="UniProtKB-EC"/>
</dbReference>
<comment type="catalytic activity">
    <reaction evidence="9">
        <text>indole-3-pyruvate + NADPH + O2 + H(+) = (indol-3-yl)acetate + CO2 + NADP(+) + H2O</text>
        <dbReference type="Rhea" id="RHEA:34331"/>
        <dbReference type="ChEBI" id="CHEBI:15377"/>
        <dbReference type="ChEBI" id="CHEBI:15378"/>
        <dbReference type="ChEBI" id="CHEBI:15379"/>
        <dbReference type="ChEBI" id="CHEBI:16526"/>
        <dbReference type="ChEBI" id="CHEBI:17640"/>
        <dbReference type="ChEBI" id="CHEBI:30854"/>
        <dbReference type="ChEBI" id="CHEBI:57783"/>
        <dbReference type="ChEBI" id="CHEBI:58349"/>
        <dbReference type="EC" id="1.14.13.168"/>
    </reaction>
</comment>
<organism evidence="11 12">
    <name type="scientific">Escallonia herrerae</name>
    <dbReference type="NCBI Taxonomy" id="1293975"/>
    <lineage>
        <taxon>Eukaryota</taxon>
        <taxon>Viridiplantae</taxon>
        <taxon>Streptophyta</taxon>
        <taxon>Embryophyta</taxon>
        <taxon>Tracheophyta</taxon>
        <taxon>Spermatophyta</taxon>
        <taxon>Magnoliopsida</taxon>
        <taxon>eudicotyledons</taxon>
        <taxon>Gunneridae</taxon>
        <taxon>Pentapetalae</taxon>
        <taxon>asterids</taxon>
        <taxon>campanulids</taxon>
        <taxon>Escalloniales</taxon>
        <taxon>Escalloniaceae</taxon>
        <taxon>Escallonia</taxon>
    </lineage>
</organism>
<dbReference type="EC" id="1.-.-.-" evidence="10"/>
<dbReference type="InterPro" id="IPR000960">
    <property type="entry name" value="Flavin_mOase"/>
</dbReference>
<dbReference type="InterPro" id="IPR020946">
    <property type="entry name" value="Flavin_mOase-like"/>
</dbReference>
<dbReference type="GO" id="GO:0009851">
    <property type="term" value="P:auxin biosynthetic process"/>
    <property type="evidence" value="ECO:0007669"/>
    <property type="project" value="UniProtKB-KW"/>
</dbReference>
<sequence>MQESFTSQGNSKSHIYSTTPHLIFRAHLSRHIAMEIQEQAVIVVGAGPSGLSTAACLSQHSIPYILLEREDCFASLWKKKAYDRLHLHLAKQFCELPHKPFPSTCPTYLPRKEFIQYLDDYVTHFKISPLYQRSVESAIYDEAAKKWKVEVRNVSLGSGDGSFEEYYGRYLVVATGETTEAFVPEVQGLSSFRGEVIHSTQYKNGEKYSDKNVLVVGSGNSGMEIALDLSNYGARTSIIHILSRGMAHMGLTLLKHIPYYWVDSLLVVLSKLRYGDLTEYGIRRPQDGPFSLKVKYGKYPIIDAGTCQKIKSGKIQVLPSITSIRGNDVVFENGKSHPFDTLVFATGFKRSTNKWLQGDDYLLNDDGLPKPSFPDHWKGKNGLYCAGLARRGLYGAAMDAQKIADDIKNLL</sequence>
<name>A0AA88V8R2_9ASTE</name>
<evidence type="ECO:0000313" key="12">
    <source>
        <dbReference type="Proteomes" id="UP001188597"/>
    </source>
</evidence>
<dbReference type="Gene3D" id="3.50.50.60">
    <property type="entry name" value="FAD/NAD(P)-binding domain"/>
    <property type="match status" value="1"/>
</dbReference>
<accession>A0AA88V8R2</accession>
<dbReference type="Proteomes" id="UP001188597">
    <property type="component" value="Unassembled WGS sequence"/>
</dbReference>
<reference evidence="11" key="1">
    <citation type="submission" date="2022-12" db="EMBL/GenBank/DDBJ databases">
        <title>Draft genome assemblies for two species of Escallonia (Escalloniales).</title>
        <authorList>
            <person name="Chanderbali A."/>
            <person name="Dervinis C."/>
            <person name="Anghel I."/>
            <person name="Soltis D."/>
            <person name="Soltis P."/>
            <person name="Zapata F."/>
        </authorList>
    </citation>
    <scope>NUCLEOTIDE SEQUENCE</scope>
    <source>
        <strain evidence="11">UCBG64.0493</strain>
        <tissue evidence="11">Leaf</tissue>
    </source>
</reference>
<keyword evidence="5 10" id="KW-0274">FAD</keyword>
<keyword evidence="7 10" id="KW-0560">Oxidoreductase</keyword>
<comment type="similarity">
    <text evidence="3 10">Belongs to the FMO family.</text>
</comment>
<dbReference type="PANTHER" id="PTHR43539">
    <property type="entry name" value="FLAVIN-BINDING MONOOXYGENASE-LIKE PROTEIN (AFU_ORTHOLOGUE AFUA_4G09220)"/>
    <property type="match status" value="1"/>
</dbReference>
<evidence type="ECO:0000256" key="2">
    <source>
        <dbReference type="ARBA" id="ARBA00004814"/>
    </source>
</evidence>
<evidence type="ECO:0000256" key="10">
    <source>
        <dbReference type="RuleBase" id="RU361177"/>
    </source>
</evidence>
<dbReference type="EMBL" id="JAVXUP010002301">
    <property type="protein sequence ID" value="KAK3004151.1"/>
    <property type="molecule type" value="Genomic_DNA"/>
</dbReference>
<keyword evidence="4 10" id="KW-0285">Flavoprotein</keyword>
<dbReference type="PIRSF" id="PIRSF000332">
    <property type="entry name" value="FMO"/>
    <property type="match status" value="1"/>
</dbReference>
<dbReference type="SUPFAM" id="SSF51905">
    <property type="entry name" value="FAD/NAD(P)-binding domain"/>
    <property type="match status" value="2"/>
</dbReference>
<dbReference type="GO" id="GO:0050660">
    <property type="term" value="F:flavin adenine dinucleotide binding"/>
    <property type="evidence" value="ECO:0007669"/>
    <property type="project" value="InterPro"/>
</dbReference>
<comment type="cofactor">
    <cofactor evidence="1 10">
        <name>FAD</name>
        <dbReference type="ChEBI" id="CHEBI:57692"/>
    </cofactor>
</comment>
<dbReference type="GO" id="GO:0004499">
    <property type="term" value="F:N,N-dimethylaniline monooxygenase activity"/>
    <property type="evidence" value="ECO:0007669"/>
    <property type="project" value="InterPro"/>
</dbReference>
<evidence type="ECO:0000313" key="11">
    <source>
        <dbReference type="EMBL" id="KAK3004151.1"/>
    </source>
</evidence>
<evidence type="ECO:0000256" key="7">
    <source>
        <dbReference type="ARBA" id="ARBA00023002"/>
    </source>
</evidence>
<dbReference type="InterPro" id="IPR050982">
    <property type="entry name" value="Auxin_biosynth/cation_transpt"/>
</dbReference>
<evidence type="ECO:0000256" key="5">
    <source>
        <dbReference type="ARBA" id="ARBA00022827"/>
    </source>
</evidence>
<evidence type="ECO:0000256" key="6">
    <source>
        <dbReference type="ARBA" id="ARBA00022857"/>
    </source>
</evidence>
<dbReference type="PRINTS" id="PR00368">
    <property type="entry name" value="FADPNR"/>
</dbReference>
<dbReference type="PANTHER" id="PTHR43539:SF42">
    <property type="entry name" value="OS01G0273800 PROTEIN"/>
    <property type="match status" value="1"/>
</dbReference>
<gene>
    <name evidence="11" type="ORF">RJ639_019047</name>
</gene>
<keyword evidence="8" id="KW-0073">Auxin biosynthesis</keyword>
<dbReference type="GO" id="GO:0050661">
    <property type="term" value="F:NADP binding"/>
    <property type="evidence" value="ECO:0007669"/>
    <property type="project" value="InterPro"/>
</dbReference>
<protein>
    <recommendedName>
        <fullName evidence="10">Flavin-containing monooxygenase</fullName>
        <ecNumber evidence="10">1.-.-.-</ecNumber>
    </recommendedName>
</protein>
<comment type="pathway">
    <text evidence="2">Plant hormone metabolism; auxin biosynthesis.</text>
</comment>
<evidence type="ECO:0000256" key="4">
    <source>
        <dbReference type="ARBA" id="ARBA00022630"/>
    </source>
</evidence>
<dbReference type="InterPro" id="IPR036188">
    <property type="entry name" value="FAD/NAD-bd_sf"/>
</dbReference>
<dbReference type="AlphaFoldDB" id="A0AA88V8R2"/>